<evidence type="ECO:0000256" key="2">
    <source>
        <dbReference type="ARBA" id="ARBA00022670"/>
    </source>
</evidence>
<dbReference type="InterPro" id="IPR038765">
    <property type="entry name" value="Papain-like_cys_pep_sf"/>
</dbReference>
<comment type="similarity">
    <text evidence="1">Belongs to the peptidase C1 family.</text>
</comment>
<dbReference type="CDD" id="cd02620">
    <property type="entry name" value="Peptidase_C1A_CathepsinB"/>
    <property type="match status" value="1"/>
</dbReference>
<dbReference type="GO" id="GO:0004197">
    <property type="term" value="F:cysteine-type endopeptidase activity"/>
    <property type="evidence" value="ECO:0007669"/>
    <property type="project" value="InterPro"/>
</dbReference>
<evidence type="ECO:0000256" key="5">
    <source>
        <dbReference type="ARBA" id="ARBA00022807"/>
    </source>
</evidence>
<organism evidence="10 11">
    <name type="scientific">Zophobas morio</name>
    <dbReference type="NCBI Taxonomy" id="2755281"/>
    <lineage>
        <taxon>Eukaryota</taxon>
        <taxon>Metazoa</taxon>
        <taxon>Ecdysozoa</taxon>
        <taxon>Arthropoda</taxon>
        <taxon>Hexapoda</taxon>
        <taxon>Insecta</taxon>
        <taxon>Pterygota</taxon>
        <taxon>Neoptera</taxon>
        <taxon>Endopterygota</taxon>
        <taxon>Coleoptera</taxon>
        <taxon>Polyphaga</taxon>
        <taxon>Cucujiformia</taxon>
        <taxon>Tenebrionidae</taxon>
        <taxon>Zophobas</taxon>
    </lineage>
</organism>
<keyword evidence="4" id="KW-0378">Hydrolase</keyword>
<feature type="signal peptide" evidence="8">
    <location>
        <begin position="1"/>
        <end position="19"/>
    </location>
</feature>
<gene>
    <name evidence="10" type="ORF">Zmor_007224</name>
</gene>
<keyword evidence="11" id="KW-1185">Reference proteome</keyword>
<evidence type="ECO:0000256" key="4">
    <source>
        <dbReference type="ARBA" id="ARBA00022801"/>
    </source>
</evidence>
<dbReference type="PRINTS" id="PR00705">
    <property type="entry name" value="PAPAIN"/>
</dbReference>
<keyword evidence="7" id="KW-1015">Disulfide bond</keyword>
<keyword evidence="2" id="KW-0645">Protease</keyword>
<dbReference type="InterPro" id="IPR025660">
    <property type="entry name" value="Pept_his_AS"/>
</dbReference>
<dbReference type="InterPro" id="IPR013128">
    <property type="entry name" value="Peptidase_C1A"/>
</dbReference>
<dbReference type="SMART" id="SM00645">
    <property type="entry name" value="Pept_C1"/>
    <property type="match status" value="1"/>
</dbReference>
<comment type="caution">
    <text evidence="10">The sequence shown here is derived from an EMBL/GenBank/DDBJ whole genome shotgun (WGS) entry which is preliminary data.</text>
</comment>
<proteinExistence type="inferred from homology"/>
<name>A0AA38IRB2_9CUCU</name>
<dbReference type="InterPro" id="IPR012599">
    <property type="entry name" value="Propeptide_C1A"/>
</dbReference>
<evidence type="ECO:0000313" key="10">
    <source>
        <dbReference type="EMBL" id="KAJ3662908.1"/>
    </source>
</evidence>
<evidence type="ECO:0000256" key="8">
    <source>
        <dbReference type="SAM" id="SignalP"/>
    </source>
</evidence>
<dbReference type="PROSITE" id="PS00139">
    <property type="entry name" value="THIOL_PROTEASE_CYS"/>
    <property type="match status" value="1"/>
</dbReference>
<dbReference type="Proteomes" id="UP001168821">
    <property type="component" value="Unassembled WGS sequence"/>
</dbReference>
<accession>A0AA38IRB2</accession>
<dbReference type="InterPro" id="IPR000668">
    <property type="entry name" value="Peptidase_C1A_C"/>
</dbReference>
<sequence>MKVFVLCITLVAAISATPAEINTLSFDFIESINQKQSSWVAGRNFPENTTNEYLYQLNGVLGIHPDPNYQPVRKTHEVNLQDIPQFFDARQQWPYCDSLNRIRDQGGCGSCWAFAAVESMSDRICIHSSGSAQFMFSAEDLLSCCGSCGSCDGGYVTSGFDYYINTGLVSGGDLNSNEGCRPYTADAHDYGQTPACVQSCNDGYPVGYDADKHYGNTYYYINNAIDQMQYDIMTNGPITVTYNVCQDFYNYQSGVYYYVSGDYAGYHAVKILGWGDENGIPYWLVANSWGNGWGDNGFFKIRRGNNECGIEDYPYAGLPNL</sequence>
<dbReference type="PROSITE" id="PS00640">
    <property type="entry name" value="THIOL_PROTEASE_ASN"/>
    <property type="match status" value="1"/>
</dbReference>
<evidence type="ECO:0000256" key="7">
    <source>
        <dbReference type="ARBA" id="ARBA00023157"/>
    </source>
</evidence>
<dbReference type="GO" id="GO:0006508">
    <property type="term" value="P:proteolysis"/>
    <property type="evidence" value="ECO:0007669"/>
    <property type="project" value="UniProtKB-KW"/>
</dbReference>
<dbReference type="AlphaFoldDB" id="A0AA38IRB2"/>
<evidence type="ECO:0000313" key="11">
    <source>
        <dbReference type="Proteomes" id="UP001168821"/>
    </source>
</evidence>
<reference evidence="10" key="1">
    <citation type="journal article" date="2023" name="G3 (Bethesda)">
        <title>Whole genome assemblies of Zophobas morio and Tenebrio molitor.</title>
        <authorList>
            <person name="Kaur S."/>
            <person name="Stinson S.A."/>
            <person name="diCenzo G.C."/>
        </authorList>
    </citation>
    <scope>NUCLEOTIDE SEQUENCE</scope>
    <source>
        <strain evidence="10">QUZm001</strain>
    </source>
</reference>
<protein>
    <recommendedName>
        <fullName evidence="9">Peptidase C1A papain C-terminal domain-containing protein</fullName>
    </recommendedName>
</protein>
<dbReference type="PANTHER" id="PTHR12411">
    <property type="entry name" value="CYSTEINE PROTEASE FAMILY C1-RELATED"/>
    <property type="match status" value="1"/>
</dbReference>
<dbReference type="SUPFAM" id="SSF54001">
    <property type="entry name" value="Cysteine proteinases"/>
    <property type="match status" value="1"/>
</dbReference>
<feature type="domain" description="Peptidase C1A papain C-terminal" evidence="9">
    <location>
        <begin position="83"/>
        <end position="318"/>
    </location>
</feature>
<dbReference type="Pfam" id="PF00112">
    <property type="entry name" value="Peptidase_C1"/>
    <property type="match status" value="1"/>
</dbReference>
<feature type="chain" id="PRO_5041357038" description="Peptidase C1A papain C-terminal domain-containing protein" evidence="8">
    <location>
        <begin position="20"/>
        <end position="321"/>
    </location>
</feature>
<dbReference type="Pfam" id="PF08127">
    <property type="entry name" value="Propeptide_C1"/>
    <property type="match status" value="1"/>
</dbReference>
<keyword evidence="3 8" id="KW-0732">Signal</keyword>
<dbReference type="PROSITE" id="PS00639">
    <property type="entry name" value="THIOL_PROTEASE_HIS"/>
    <property type="match status" value="1"/>
</dbReference>
<evidence type="ECO:0000256" key="1">
    <source>
        <dbReference type="ARBA" id="ARBA00008455"/>
    </source>
</evidence>
<dbReference type="FunFam" id="3.90.70.10:FF:000031">
    <property type="entry name" value="Cathepsin B"/>
    <property type="match status" value="1"/>
</dbReference>
<evidence type="ECO:0000256" key="3">
    <source>
        <dbReference type="ARBA" id="ARBA00022729"/>
    </source>
</evidence>
<keyword evidence="6" id="KW-0865">Zymogen</keyword>
<keyword evidence="5" id="KW-0788">Thiol protease</keyword>
<dbReference type="InterPro" id="IPR025661">
    <property type="entry name" value="Pept_asp_AS"/>
</dbReference>
<dbReference type="EMBL" id="JALNTZ010000002">
    <property type="protein sequence ID" value="KAJ3662908.1"/>
    <property type="molecule type" value="Genomic_DNA"/>
</dbReference>
<evidence type="ECO:0000256" key="6">
    <source>
        <dbReference type="ARBA" id="ARBA00023145"/>
    </source>
</evidence>
<evidence type="ECO:0000259" key="9">
    <source>
        <dbReference type="SMART" id="SM00645"/>
    </source>
</evidence>
<dbReference type="Gene3D" id="3.90.70.10">
    <property type="entry name" value="Cysteine proteinases"/>
    <property type="match status" value="1"/>
</dbReference>
<dbReference type="InterPro" id="IPR000169">
    <property type="entry name" value="Pept_cys_AS"/>
</dbReference>